<gene>
    <name evidence="1" type="ORF">EYZ11_006414</name>
</gene>
<dbReference type="EMBL" id="SOSA01000225">
    <property type="protein sequence ID" value="THC94125.1"/>
    <property type="molecule type" value="Genomic_DNA"/>
</dbReference>
<name>A0A4S3JG61_9EURO</name>
<evidence type="ECO:0000313" key="1">
    <source>
        <dbReference type="EMBL" id="THC94125.1"/>
    </source>
</evidence>
<organism evidence="1 2">
    <name type="scientific">Aspergillus tanneri</name>
    <dbReference type="NCBI Taxonomy" id="1220188"/>
    <lineage>
        <taxon>Eukaryota</taxon>
        <taxon>Fungi</taxon>
        <taxon>Dikarya</taxon>
        <taxon>Ascomycota</taxon>
        <taxon>Pezizomycotina</taxon>
        <taxon>Eurotiomycetes</taxon>
        <taxon>Eurotiomycetidae</taxon>
        <taxon>Eurotiales</taxon>
        <taxon>Aspergillaceae</taxon>
        <taxon>Aspergillus</taxon>
        <taxon>Aspergillus subgen. Circumdati</taxon>
    </lineage>
</organism>
<dbReference type="Proteomes" id="UP000308092">
    <property type="component" value="Unassembled WGS sequence"/>
</dbReference>
<keyword evidence="2" id="KW-1185">Reference proteome</keyword>
<dbReference type="VEuPathDB" id="FungiDB:EYZ11_006414"/>
<reference evidence="1 2" key="1">
    <citation type="submission" date="2019-03" db="EMBL/GenBank/DDBJ databases">
        <title>The genome sequence of a newly discovered highly antifungal drug resistant Aspergillus species, Aspergillus tanneri NIH 1004.</title>
        <authorList>
            <person name="Mounaud S."/>
            <person name="Singh I."/>
            <person name="Joardar V."/>
            <person name="Pakala S."/>
            <person name="Pakala S."/>
            <person name="Venepally P."/>
            <person name="Hoover J."/>
            <person name="Nierman W."/>
            <person name="Chung J."/>
            <person name="Losada L."/>
        </authorList>
    </citation>
    <scope>NUCLEOTIDE SEQUENCE [LARGE SCALE GENOMIC DNA]</scope>
    <source>
        <strain evidence="1 2">NIH1004</strain>
    </source>
</reference>
<sequence>MPSGPRFPHEAPLCRWCRVLSIAGFPSEDDDAVSAAVSCGLSCESLRAWSTIGTLAILDTLRVLWTVPAPLINWLSERKSLLRVMMAIEGYRD</sequence>
<evidence type="ECO:0000313" key="2">
    <source>
        <dbReference type="Proteomes" id="UP000308092"/>
    </source>
</evidence>
<accession>A0A4S3JG61</accession>
<dbReference type="AlphaFoldDB" id="A0A4S3JG61"/>
<comment type="caution">
    <text evidence="1">The sequence shown here is derived from an EMBL/GenBank/DDBJ whole genome shotgun (WGS) entry which is preliminary data.</text>
</comment>
<protein>
    <submittedName>
        <fullName evidence="1">Uncharacterized protein</fullName>
    </submittedName>
</protein>
<proteinExistence type="predicted"/>